<evidence type="ECO:0000256" key="1">
    <source>
        <dbReference type="SAM" id="MobiDB-lite"/>
    </source>
</evidence>
<reference evidence="2 3" key="1">
    <citation type="journal article" date="2017" name="Nat. Commun.">
        <title>Genome assembly with in vitro proximity ligation data and whole-genome triplication in lettuce.</title>
        <authorList>
            <person name="Reyes-Chin-Wo S."/>
            <person name="Wang Z."/>
            <person name="Yang X."/>
            <person name="Kozik A."/>
            <person name="Arikit S."/>
            <person name="Song C."/>
            <person name="Xia L."/>
            <person name="Froenicke L."/>
            <person name="Lavelle D.O."/>
            <person name="Truco M.J."/>
            <person name="Xia R."/>
            <person name="Zhu S."/>
            <person name="Xu C."/>
            <person name="Xu H."/>
            <person name="Xu X."/>
            <person name="Cox K."/>
            <person name="Korf I."/>
            <person name="Meyers B.C."/>
            <person name="Michelmore R.W."/>
        </authorList>
    </citation>
    <scope>NUCLEOTIDE SEQUENCE [LARGE SCALE GENOMIC DNA]</scope>
    <source>
        <strain evidence="3">cv. Salinas</strain>
        <tissue evidence="2">Seedlings</tissue>
    </source>
</reference>
<dbReference type="EMBL" id="NBSK02000008">
    <property type="protein sequence ID" value="KAJ0191668.1"/>
    <property type="molecule type" value="Genomic_DNA"/>
</dbReference>
<feature type="compositionally biased region" description="Acidic residues" evidence="1">
    <location>
        <begin position="65"/>
        <end position="79"/>
    </location>
</feature>
<comment type="caution">
    <text evidence="2">The sequence shown here is derived from an EMBL/GenBank/DDBJ whole genome shotgun (WGS) entry which is preliminary data.</text>
</comment>
<protein>
    <submittedName>
        <fullName evidence="2">Uncharacterized protein</fullName>
    </submittedName>
</protein>
<dbReference type="Proteomes" id="UP000235145">
    <property type="component" value="Unassembled WGS sequence"/>
</dbReference>
<name>A0A9R1UQM6_LACSA</name>
<gene>
    <name evidence="2" type="ORF">LSAT_V11C800418270</name>
</gene>
<proteinExistence type="predicted"/>
<keyword evidence="3" id="KW-1185">Reference proteome</keyword>
<accession>A0A9R1UQM6</accession>
<feature type="region of interest" description="Disordered" evidence="1">
    <location>
        <begin position="65"/>
        <end position="93"/>
    </location>
</feature>
<sequence length="93" mass="10154">MLLKKLELELEKESVRNLNPIPYAVWLAGNGIGINSRFCLVRRKWKRNSLVVRAVAVVAATVVGGDDDGGGIDCGDESGGDGGSGSWWRQRRR</sequence>
<organism evidence="2 3">
    <name type="scientific">Lactuca sativa</name>
    <name type="common">Garden lettuce</name>
    <dbReference type="NCBI Taxonomy" id="4236"/>
    <lineage>
        <taxon>Eukaryota</taxon>
        <taxon>Viridiplantae</taxon>
        <taxon>Streptophyta</taxon>
        <taxon>Embryophyta</taxon>
        <taxon>Tracheophyta</taxon>
        <taxon>Spermatophyta</taxon>
        <taxon>Magnoliopsida</taxon>
        <taxon>eudicotyledons</taxon>
        <taxon>Gunneridae</taxon>
        <taxon>Pentapetalae</taxon>
        <taxon>asterids</taxon>
        <taxon>campanulids</taxon>
        <taxon>Asterales</taxon>
        <taxon>Asteraceae</taxon>
        <taxon>Cichorioideae</taxon>
        <taxon>Cichorieae</taxon>
        <taxon>Lactucinae</taxon>
        <taxon>Lactuca</taxon>
    </lineage>
</organism>
<evidence type="ECO:0000313" key="3">
    <source>
        <dbReference type="Proteomes" id="UP000235145"/>
    </source>
</evidence>
<dbReference type="AlphaFoldDB" id="A0A9R1UQM6"/>
<evidence type="ECO:0000313" key="2">
    <source>
        <dbReference type="EMBL" id="KAJ0191668.1"/>
    </source>
</evidence>